<proteinExistence type="predicted"/>
<gene>
    <name evidence="1" type="ORF">MM415A02961_0002</name>
    <name evidence="2" type="ORF">MM415B02160_0013</name>
</gene>
<sequence length="55" mass="6252">MMKKGAKVRILFGGYDGYFGLILEEHTPTFNNPYTVKVLPLGPEILLFSNEMEEC</sequence>
<evidence type="ECO:0008006" key="3">
    <source>
        <dbReference type="Google" id="ProtNLM"/>
    </source>
</evidence>
<dbReference type="EMBL" id="MT141915">
    <property type="protein sequence ID" value="QJA71982.1"/>
    <property type="molecule type" value="Genomic_DNA"/>
</dbReference>
<dbReference type="AlphaFoldDB" id="A0A6M3KW18"/>
<evidence type="ECO:0000313" key="2">
    <source>
        <dbReference type="EMBL" id="QJA85922.1"/>
    </source>
</evidence>
<name>A0A6M3KW18_9ZZZZ</name>
<organism evidence="2">
    <name type="scientific">viral metagenome</name>
    <dbReference type="NCBI Taxonomy" id="1070528"/>
    <lineage>
        <taxon>unclassified sequences</taxon>
        <taxon>metagenomes</taxon>
        <taxon>organismal metagenomes</taxon>
    </lineage>
</organism>
<reference evidence="2" key="1">
    <citation type="submission" date="2020-03" db="EMBL/GenBank/DDBJ databases">
        <title>The deep terrestrial virosphere.</title>
        <authorList>
            <person name="Holmfeldt K."/>
            <person name="Nilsson E."/>
            <person name="Simone D."/>
            <person name="Lopez-Fernandez M."/>
            <person name="Wu X."/>
            <person name="de Brujin I."/>
            <person name="Lundin D."/>
            <person name="Andersson A."/>
            <person name="Bertilsson S."/>
            <person name="Dopson M."/>
        </authorList>
    </citation>
    <scope>NUCLEOTIDE SEQUENCE</scope>
    <source>
        <strain evidence="1">MM415A02961</strain>
        <strain evidence="2">MM415B02160</strain>
    </source>
</reference>
<protein>
    <recommendedName>
        <fullName evidence="3">KOW domain-containing protein</fullName>
    </recommendedName>
</protein>
<accession>A0A6M3KW18</accession>
<dbReference type="EMBL" id="MT142603">
    <property type="protein sequence ID" value="QJA85922.1"/>
    <property type="molecule type" value="Genomic_DNA"/>
</dbReference>
<evidence type="ECO:0000313" key="1">
    <source>
        <dbReference type="EMBL" id="QJA71982.1"/>
    </source>
</evidence>